<dbReference type="OrthoDB" id="441660at2759"/>
<dbReference type="PANTHER" id="PTHR31331">
    <property type="entry name" value="LCCL DOMAIN PROTEIN (AFU_ORTHOLOGUE AFUA_5G08630)"/>
    <property type="match status" value="1"/>
</dbReference>
<dbReference type="EMBL" id="JANKHO010000054">
    <property type="protein sequence ID" value="KAJ3516457.1"/>
    <property type="molecule type" value="Genomic_DNA"/>
</dbReference>
<evidence type="ECO:0000313" key="5">
    <source>
        <dbReference type="Proteomes" id="UP001148786"/>
    </source>
</evidence>
<feature type="transmembrane region" description="Helical" evidence="2">
    <location>
        <begin position="438"/>
        <end position="462"/>
    </location>
</feature>
<protein>
    <recommendedName>
        <fullName evidence="3">LCCL domain-containing protein</fullName>
    </recommendedName>
</protein>
<keyword evidence="5" id="KW-1185">Reference proteome</keyword>
<comment type="caution">
    <text evidence="4">The sequence shown here is derived from an EMBL/GenBank/DDBJ whole genome shotgun (WGS) entry which is preliminary data.</text>
</comment>
<sequence length="880" mass="97708">MAVPADFSILNISGKFIMNKTLTDPRTDTVLSLQGVGWFKRKAISVGTVTLSIKHYKDDEGVEHVDIDQTITGGIPGTSEIRTLWWKERESEDHIFGHIIGKSRRIKAEELDIPFLQQGWTADTFEHGVIQSYVESNTPKILQSWGIEEINGERRYARHLKFTGPGGEDIEAKLIYDYLAAYIIGFAFFSREQSFLTPEQSFIGCTSTYWLANNGCGQDGEACGPFDDSSFDFRCPAQCDNVILQNPRTVGDGQIAFKPLVVGGGDPNGTYRGDSFICAAAIQANPALAFNILITCALFIVLRPKPIVLYWCLVCIGFWHVALFSQAQGPPPKIDVAFGSFLPLLFIAYGFWRLAFRFVLPTFSNAPLEACGLYLSGFWVGVLNNLTFDKLPLSRLTASDISKRNGAIATLVVILVIVIILVINQIRVVRKTGWLPHYLGWYIAGGLVTLVLALLPGLSLRLHHYILPMIILPGTAFPTRLSAIYQGLCLGLFLNGVAAFGFDSILQTPEDLRLDAPLGSDLPVFATNSTNYNPSIPFANQTILWEALIDGWDGFNLLVDDVQRYSGQVLNFSLASLNATIPHFFRLANNPLDELSREHTTIRVMPPMHPGHFILEGEFHQVRKRPALFKCAICFDHPDEGFSMDSWAKLEHAKEGEHRRRAWEKQQTWELPVIDWSKFNSGNPVSESRTLGWEKPTAEYESKTALIQQWRIEVAEAMFDARTKIRGSASSPQRALFLDHIAAIHTMDTRQLRMPQRRGFFQTLKDKAKVSFEEHNERKGQQRGQQKQQMQRLYGPGASTAPFHAQQHANPQASMAPKMFPGMIMGQRRRGGGIGGMGLPMAGGFAGGPLMGDMLGNYHDGGSDYGGGDYGGGDFGGGDF</sequence>
<feature type="domain" description="LCCL" evidence="3">
    <location>
        <begin position="221"/>
        <end position="284"/>
    </location>
</feature>
<feature type="transmembrane region" description="Helical" evidence="2">
    <location>
        <begin position="483"/>
        <end position="502"/>
    </location>
</feature>
<keyword evidence="2" id="KW-0812">Transmembrane</keyword>
<evidence type="ECO:0000256" key="1">
    <source>
        <dbReference type="SAM" id="MobiDB-lite"/>
    </source>
</evidence>
<dbReference type="InterPro" id="IPR051957">
    <property type="entry name" value="CRISP-LCCL_domain"/>
</dbReference>
<dbReference type="PANTHER" id="PTHR31331:SF1">
    <property type="entry name" value="CYSTEINE RICH SECRETORY PROTEIN LCCL DOMAIN CONTAINING 2"/>
    <property type="match status" value="1"/>
</dbReference>
<accession>A0A9W8N0P0</accession>
<evidence type="ECO:0000259" key="3">
    <source>
        <dbReference type="Pfam" id="PF03815"/>
    </source>
</evidence>
<dbReference type="AlphaFoldDB" id="A0A9W8N0P0"/>
<gene>
    <name evidence="4" type="ORF">NLJ89_g1108</name>
</gene>
<dbReference type="Proteomes" id="UP001148786">
    <property type="component" value="Unassembled WGS sequence"/>
</dbReference>
<evidence type="ECO:0000256" key="2">
    <source>
        <dbReference type="SAM" id="Phobius"/>
    </source>
</evidence>
<name>A0A9W8N0P0_9AGAR</name>
<feature type="region of interest" description="Disordered" evidence="1">
    <location>
        <begin position="773"/>
        <end position="793"/>
    </location>
</feature>
<keyword evidence="2" id="KW-0472">Membrane</keyword>
<feature type="transmembrane region" description="Helical" evidence="2">
    <location>
        <begin position="307"/>
        <end position="324"/>
    </location>
</feature>
<feature type="transmembrane region" description="Helical" evidence="2">
    <location>
        <begin position="407"/>
        <end position="426"/>
    </location>
</feature>
<proteinExistence type="predicted"/>
<evidence type="ECO:0000313" key="4">
    <source>
        <dbReference type="EMBL" id="KAJ3516457.1"/>
    </source>
</evidence>
<organism evidence="4 5">
    <name type="scientific">Agrocybe chaxingu</name>
    <dbReference type="NCBI Taxonomy" id="84603"/>
    <lineage>
        <taxon>Eukaryota</taxon>
        <taxon>Fungi</taxon>
        <taxon>Dikarya</taxon>
        <taxon>Basidiomycota</taxon>
        <taxon>Agaricomycotina</taxon>
        <taxon>Agaricomycetes</taxon>
        <taxon>Agaricomycetidae</taxon>
        <taxon>Agaricales</taxon>
        <taxon>Agaricineae</taxon>
        <taxon>Strophariaceae</taxon>
        <taxon>Agrocybe</taxon>
    </lineage>
</organism>
<dbReference type="Pfam" id="PF03815">
    <property type="entry name" value="LCCL"/>
    <property type="match status" value="1"/>
</dbReference>
<dbReference type="SUPFAM" id="SSF69848">
    <property type="entry name" value="LCCL domain"/>
    <property type="match status" value="1"/>
</dbReference>
<feature type="compositionally biased region" description="Low complexity" evidence="1">
    <location>
        <begin position="782"/>
        <end position="792"/>
    </location>
</feature>
<reference evidence="4" key="1">
    <citation type="submission" date="2022-07" db="EMBL/GenBank/DDBJ databases">
        <title>Genome Sequence of Agrocybe chaxingu.</title>
        <authorList>
            <person name="Buettner E."/>
        </authorList>
    </citation>
    <scope>NUCLEOTIDE SEQUENCE</scope>
    <source>
        <strain evidence="4">MP-N11</strain>
    </source>
</reference>
<dbReference type="Gene3D" id="2.170.130.20">
    <property type="entry name" value="LCCL-like domain"/>
    <property type="match status" value="1"/>
</dbReference>
<keyword evidence="2" id="KW-1133">Transmembrane helix</keyword>
<feature type="transmembrane region" description="Helical" evidence="2">
    <location>
        <begin position="336"/>
        <end position="355"/>
    </location>
</feature>
<feature type="transmembrane region" description="Helical" evidence="2">
    <location>
        <begin position="276"/>
        <end position="301"/>
    </location>
</feature>
<dbReference type="InterPro" id="IPR004043">
    <property type="entry name" value="LCCL"/>
</dbReference>
<dbReference type="InterPro" id="IPR036609">
    <property type="entry name" value="LCCL_sf"/>
</dbReference>